<feature type="transmembrane region" description="Helical" evidence="1">
    <location>
        <begin position="60"/>
        <end position="79"/>
    </location>
</feature>
<name>A0ABT8DT98_9BURK</name>
<organism evidence="2 3">
    <name type="scientific">Roseateles violae</name>
    <dbReference type="NCBI Taxonomy" id="3058042"/>
    <lineage>
        <taxon>Bacteria</taxon>
        <taxon>Pseudomonadati</taxon>
        <taxon>Pseudomonadota</taxon>
        <taxon>Betaproteobacteria</taxon>
        <taxon>Burkholderiales</taxon>
        <taxon>Sphaerotilaceae</taxon>
        <taxon>Roseateles</taxon>
    </lineage>
</organism>
<dbReference type="RefSeq" id="WP_290359857.1">
    <property type="nucleotide sequence ID" value="NZ_JAUHHC010000004.1"/>
</dbReference>
<evidence type="ECO:0000313" key="2">
    <source>
        <dbReference type="EMBL" id="MDN3921534.1"/>
    </source>
</evidence>
<keyword evidence="3" id="KW-1185">Reference proteome</keyword>
<evidence type="ECO:0000313" key="3">
    <source>
        <dbReference type="Proteomes" id="UP001228044"/>
    </source>
</evidence>
<evidence type="ECO:0008006" key="4">
    <source>
        <dbReference type="Google" id="ProtNLM"/>
    </source>
</evidence>
<dbReference type="EMBL" id="JAUHHC010000004">
    <property type="protein sequence ID" value="MDN3921534.1"/>
    <property type="molecule type" value="Genomic_DNA"/>
</dbReference>
<evidence type="ECO:0000256" key="1">
    <source>
        <dbReference type="SAM" id="Phobius"/>
    </source>
</evidence>
<dbReference type="Proteomes" id="UP001228044">
    <property type="component" value="Unassembled WGS sequence"/>
</dbReference>
<comment type="caution">
    <text evidence="2">The sequence shown here is derived from an EMBL/GenBank/DDBJ whole genome shotgun (WGS) entry which is preliminary data.</text>
</comment>
<keyword evidence="1" id="KW-0472">Membrane</keyword>
<protein>
    <recommendedName>
        <fullName evidence="4">GlsB/YeaQ/YmgE family stress response membrane protein</fullName>
    </recommendedName>
</protein>
<sequence>MNLVLWASTGALIGLLANWRETSLALRHLLTDAVFGGVGALCGGMLALPAERWFAAETSWSGLLAAAVGAMLMLALAHLRARRDRWQG</sequence>
<reference evidence="2 3" key="1">
    <citation type="submission" date="2023-06" db="EMBL/GenBank/DDBJ databases">
        <title>Pelomonas sp. PFR6 16S ribosomal RNA gene Genome sequencing and assembly.</title>
        <authorList>
            <person name="Woo H."/>
        </authorList>
    </citation>
    <scope>NUCLEOTIDE SEQUENCE [LARGE SCALE GENOMIC DNA]</scope>
    <source>
        <strain evidence="2 3">PFR6</strain>
    </source>
</reference>
<keyword evidence="1" id="KW-0812">Transmembrane</keyword>
<accession>A0ABT8DT98</accession>
<keyword evidence="1" id="KW-1133">Transmembrane helix</keyword>
<proteinExistence type="predicted"/>
<feature type="transmembrane region" description="Helical" evidence="1">
    <location>
        <begin position="29"/>
        <end position="48"/>
    </location>
</feature>
<gene>
    <name evidence="2" type="ORF">QWJ38_14670</name>
</gene>